<proteinExistence type="predicted"/>
<keyword evidence="2" id="KW-0472">Membrane</keyword>
<name>A0A6C0CPP6_9ZZZZ</name>
<feature type="region of interest" description="Disordered" evidence="1">
    <location>
        <begin position="180"/>
        <end position="210"/>
    </location>
</feature>
<reference evidence="3" key="1">
    <citation type="journal article" date="2020" name="Nature">
        <title>Giant virus diversity and host interactions through global metagenomics.</title>
        <authorList>
            <person name="Schulz F."/>
            <person name="Roux S."/>
            <person name="Paez-Espino D."/>
            <person name="Jungbluth S."/>
            <person name="Walsh D.A."/>
            <person name="Denef V.J."/>
            <person name="McMahon K.D."/>
            <person name="Konstantinidis K.T."/>
            <person name="Eloe-Fadrosh E.A."/>
            <person name="Kyrpides N.C."/>
            <person name="Woyke T."/>
        </authorList>
    </citation>
    <scope>NUCLEOTIDE SEQUENCE</scope>
    <source>
        <strain evidence="3">GVMAG-M-3300021425-14</strain>
    </source>
</reference>
<dbReference type="EMBL" id="MN739464">
    <property type="protein sequence ID" value="QHT06102.1"/>
    <property type="molecule type" value="Genomic_DNA"/>
</dbReference>
<evidence type="ECO:0000256" key="2">
    <source>
        <dbReference type="SAM" id="Phobius"/>
    </source>
</evidence>
<feature type="transmembrane region" description="Helical" evidence="2">
    <location>
        <begin position="68"/>
        <end position="90"/>
    </location>
</feature>
<keyword evidence="2" id="KW-0812">Transmembrane</keyword>
<feature type="compositionally biased region" description="Basic and acidic residues" evidence="1">
    <location>
        <begin position="188"/>
        <end position="198"/>
    </location>
</feature>
<dbReference type="AlphaFoldDB" id="A0A6C0CPP6"/>
<evidence type="ECO:0000313" key="3">
    <source>
        <dbReference type="EMBL" id="QHT06102.1"/>
    </source>
</evidence>
<sequence length="255" mass="26842">MQSVVDNTTNSINSISSGVGNSLNKVSSIGSSGLNTIKSSLPNVSIPQNSASLFRKAPSESSFTSLSVFKIITAIAILAILGFNIFNYLAKGTDIFGNIIKKTTDILSSGTKSILERSKSGTDSINSGIRSGIKQSGKVVKNVTNNAADGAKMGIDITAGTLNRGVNVVGDAIDQSESKLSNSINISHSEKAPKRPSPDDGIGSSIQKKNSKGGWCYVGTDRSYRSCIKVKESDVCMSGDIFPTKEICINPNLRQ</sequence>
<keyword evidence="2" id="KW-1133">Transmembrane helix</keyword>
<evidence type="ECO:0000256" key="1">
    <source>
        <dbReference type="SAM" id="MobiDB-lite"/>
    </source>
</evidence>
<organism evidence="3">
    <name type="scientific">viral metagenome</name>
    <dbReference type="NCBI Taxonomy" id="1070528"/>
    <lineage>
        <taxon>unclassified sequences</taxon>
        <taxon>metagenomes</taxon>
        <taxon>organismal metagenomes</taxon>
    </lineage>
</organism>
<protein>
    <submittedName>
        <fullName evidence="3">Uncharacterized protein</fullName>
    </submittedName>
</protein>
<accession>A0A6C0CPP6</accession>